<proteinExistence type="predicted"/>
<dbReference type="EMBL" id="BKCJ011099634">
    <property type="protein sequence ID" value="GFC85376.1"/>
    <property type="molecule type" value="Genomic_DNA"/>
</dbReference>
<accession>A0A699RHY5</accession>
<comment type="caution">
    <text evidence="2">The sequence shown here is derived from an EMBL/GenBank/DDBJ whole genome shotgun (WGS) entry which is preliminary data.</text>
</comment>
<organism evidence="2">
    <name type="scientific">Tanacetum cinerariifolium</name>
    <name type="common">Dalmatian daisy</name>
    <name type="synonym">Chrysanthemum cinerariifolium</name>
    <dbReference type="NCBI Taxonomy" id="118510"/>
    <lineage>
        <taxon>Eukaryota</taxon>
        <taxon>Viridiplantae</taxon>
        <taxon>Streptophyta</taxon>
        <taxon>Embryophyta</taxon>
        <taxon>Tracheophyta</taxon>
        <taxon>Spermatophyta</taxon>
        <taxon>Magnoliopsida</taxon>
        <taxon>eudicotyledons</taxon>
        <taxon>Gunneridae</taxon>
        <taxon>Pentapetalae</taxon>
        <taxon>asterids</taxon>
        <taxon>campanulids</taxon>
        <taxon>Asterales</taxon>
        <taxon>Asteraceae</taxon>
        <taxon>Asteroideae</taxon>
        <taxon>Anthemideae</taxon>
        <taxon>Anthemidinae</taxon>
        <taxon>Tanacetum</taxon>
    </lineage>
</organism>
<name>A0A699RHY5_TANCI</name>
<evidence type="ECO:0000256" key="1">
    <source>
        <dbReference type="SAM" id="MobiDB-lite"/>
    </source>
</evidence>
<feature type="non-terminal residue" evidence="2">
    <location>
        <position position="79"/>
    </location>
</feature>
<protein>
    <submittedName>
        <fullName evidence="2">Uncharacterized protein</fullName>
    </submittedName>
</protein>
<reference evidence="2" key="1">
    <citation type="journal article" date="2019" name="Sci. Rep.">
        <title>Draft genome of Tanacetum cinerariifolium, the natural source of mosquito coil.</title>
        <authorList>
            <person name="Yamashiro T."/>
            <person name="Shiraishi A."/>
            <person name="Satake H."/>
            <person name="Nakayama K."/>
        </authorList>
    </citation>
    <scope>NUCLEOTIDE SEQUENCE</scope>
</reference>
<feature type="region of interest" description="Disordered" evidence="1">
    <location>
        <begin position="1"/>
        <end position="45"/>
    </location>
</feature>
<dbReference type="AlphaFoldDB" id="A0A699RHY5"/>
<sequence>MRPPLRSSGPRPHRDSMRPSFRPTGHKPHAPSMNVRRPTMNGARPYKSFLQAPSYETRPLLKSSAVKNSYKAPWVPTVN</sequence>
<gene>
    <name evidence="2" type="ORF">Tci_857346</name>
</gene>
<evidence type="ECO:0000313" key="2">
    <source>
        <dbReference type="EMBL" id="GFC85376.1"/>
    </source>
</evidence>